<proteinExistence type="inferred from homology"/>
<dbReference type="Gene3D" id="1.10.580.10">
    <property type="entry name" value="Citrate Synthase, domain 1"/>
    <property type="match status" value="1"/>
</dbReference>
<evidence type="ECO:0000256" key="1">
    <source>
        <dbReference type="ARBA" id="ARBA00004173"/>
    </source>
</evidence>
<dbReference type="InterPro" id="IPR019810">
    <property type="entry name" value="Citrate_synthase_AS"/>
</dbReference>
<dbReference type="PROSITE" id="PS00480">
    <property type="entry name" value="CITRATE_SYNTHASE"/>
    <property type="match status" value="1"/>
</dbReference>
<reference evidence="7" key="1">
    <citation type="submission" date="2014-08" db="EMBL/GenBank/DDBJ databases">
        <authorList>
            <person name="Sharma Rahul"/>
            <person name="Thines Marco"/>
        </authorList>
    </citation>
    <scope>NUCLEOTIDE SEQUENCE</scope>
</reference>
<dbReference type="NCBIfam" id="NF007128">
    <property type="entry name" value="PRK09569.1"/>
    <property type="match status" value="1"/>
</dbReference>
<dbReference type="GO" id="GO:0046912">
    <property type="term" value="F:acyltransferase activity, acyl groups converted into alkyl on transfer"/>
    <property type="evidence" value="ECO:0007669"/>
    <property type="project" value="InterPro"/>
</dbReference>
<dbReference type="Gene3D" id="1.10.230.10">
    <property type="entry name" value="Cytochrome P450-Terp, domain 2"/>
    <property type="match status" value="1"/>
</dbReference>
<evidence type="ECO:0000256" key="6">
    <source>
        <dbReference type="RuleBase" id="RU000441"/>
    </source>
</evidence>
<dbReference type="GO" id="GO:0005975">
    <property type="term" value="P:carbohydrate metabolic process"/>
    <property type="evidence" value="ECO:0007669"/>
    <property type="project" value="TreeGrafter"/>
</dbReference>
<comment type="subcellular location">
    <subcellularLocation>
        <location evidence="1">Mitochondrion</location>
    </subcellularLocation>
</comment>
<dbReference type="GO" id="GO:0005759">
    <property type="term" value="C:mitochondrial matrix"/>
    <property type="evidence" value="ECO:0007669"/>
    <property type="project" value="TreeGrafter"/>
</dbReference>
<comment type="similarity">
    <text evidence="2 6">Belongs to the citrate synthase family.</text>
</comment>
<dbReference type="SUPFAM" id="SSF48256">
    <property type="entry name" value="Citrate synthase"/>
    <property type="match status" value="1"/>
</dbReference>
<evidence type="ECO:0000256" key="5">
    <source>
        <dbReference type="ARBA" id="ARBA00023128"/>
    </source>
</evidence>
<dbReference type="PANTHER" id="PTHR11739">
    <property type="entry name" value="CITRATE SYNTHASE"/>
    <property type="match status" value="1"/>
</dbReference>
<protein>
    <recommendedName>
        <fullName evidence="6">Citrate synthase</fullName>
    </recommendedName>
</protein>
<dbReference type="Pfam" id="PF00285">
    <property type="entry name" value="Citrate_synt"/>
    <property type="match status" value="1"/>
</dbReference>
<dbReference type="InterPro" id="IPR036969">
    <property type="entry name" value="Citrate_synthase_sf"/>
</dbReference>
<dbReference type="PANTHER" id="PTHR11739:SF15">
    <property type="entry name" value="CITRATE SYNTHASE 3, MITOCHONDRIAL"/>
    <property type="match status" value="1"/>
</dbReference>
<accession>A0A0F7SS04</accession>
<sequence>MSRKILVKKMEEAIPIKREKVAALKKNHGSLELETIKLDHILNGGRGLTTLLWEGSSLDPNEGIRFRSRTLPEILKTLPNPRAESMFWYLLTGEVPTKDEAVGFSKDLAKISGLGREVENVMDSLPRATHPMTQLQIGVALLANQSAFSPLYASETPLAKSEYWRSTLDDSLALVAKLPSLAARIYRNTYFPNRELAHSGKQAGDLIHSYASTMKYMISSDKDAPCRSVTFEEYLGLYIALHSDHEGGNVSAHATQLVGSALVNPFTAYSAGVAGLSGPLHGLANQNVLKFILQMQAKLSANPTEQDESDEQAPPKQITDEDVKTYLWDYLKSGRVIPGYGHAVLRSTDPRFTALQDFTQRHAKEFENSEVVRLVKVLAEITPGVLKEHGKTKNPNPNVDATSGCLLHHYGLTQIDYYTVIFGISRAIGTSAQLVWDRALGLPIERPKSITLDGLERLARAKLEGGADGQ</sequence>
<evidence type="ECO:0000256" key="2">
    <source>
        <dbReference type="ARBA" id="ARBA00010566"/>
    </source>
</evidence>
<organism evidence="7">
    <name type="scientific">Phaffia rhodozyma</name>
    <name type="common">Yeast</name>
    <name type="synonym">Xanthophyllomyces dendrorhous</name>
    <dbReference type="NCBI Taxonomy" id="264483"/>
    <lineage>
        <taxon>Eukaryota</taxon>
        <taxon>Fungi</taxon>
        <taxon>Dikarya</taxon>
        <taxon>Basidiomycota</taxon>
        <taxon>Agaricomycotina</taxon>
        <taxon>Tremellomycetes</taxon>
        <taxon>Cystofilobasidiales</taxon>
        <taxon>Mrakiaceae</taxon>
        <taxon>Phaffia</taxon>
    </lineage>
</organism>
<keyword evidence="4" id="KW-0809">Transit peptide</keyword>
<keyword evidence="3 6" id="KW-0808">Transferase</keyword>
<dbReference type="InterPro" id="IPR016142">
    <property type="entry name" value="Citrate_synth-like_lrg_a-sub"/>
</dbReference>
<evidence type="ECO:0000256" key="4">
    <source>
        <dbReference type="ARBA" id="ARBA00022946"/>
    </source>
</evidence>
<dbReference type="PRINTS" id="PR00143">
    <property type="entry name" value="CITRTSNTHASE"/>
</dbReference>
<dbReference type="AlphaFoldDB" id="A0A0F7SS04"/>
<dbReference type="InterPro" id="IPR016143">
    <property type="entry name" value="Citrate_synth-like_sm_a-sub"/>
</dbReference>
<dbReference type="InterPro" id="IPR002020">
    <property type="entry name" value="Citrate_synthase"/>
</dbReference>
<keyword evidence="5" id="KW-0496">Mitochondrion</keyword>
<dbReference type="GO" id="GO:0006099">
    <property type="term" value="P:tricarboxylic acid cycle"/>
    <property type="evidence" value="ECO:0007669"/>
    <property type="project" value="TreeGrafter"/>
</dbReference>
<evidence type="ECO:0000256" key="3">
    <source>
        <dbReference type="ARBA" id="ARBA00022679"/>
    </source>
</evidence>
<name>A0A0F7SS04_PHARH</name>
<evidence type="ECO:0000313" key="7">
    <source>
        <dbReference type="EMBL" id="CED84246.1"/>
    </source>
</evidence>
<dbReference type="EMBL" id="LN483157">
    <property type="protein sequence ID" value="CED84246.1"/>
    <property type="molecule type" value="Genomic_DNA"/>
</dbReference>